<evidence type="ECO:0000313" key="3">
    <source>
        <dbReference type="Proteomes" id="UP001295684"/>
    </source>
</evidence>
<evidence type="ECO:0000256" key="1">
    <source>
        <dbReference type="SAM" id="MobiDB-lite"/>
    </source>
</evidence>
<dbReference type="EMBL" id="CAMPGE010005540">
    <property type="protein sequence ID" value="CAI2364391.1"/>
    <property type="molecule type" value="Genomic_DNA"/>
</dbReference>
<proteinExistence type="predicted"/>
<name>A0AAD1UD23_EUPCR</name>
<dbReference type="Proteomes" id="UP001295684">
    <property type="component" value="Unassembled WGS sequence"/>
</dbReference>
<dbReference type="AlphaFoldDB" id="A0AAD1UD23"/>
<feature type="region of interest" description="Disordered" evidence="1">
    <location>
        <begin position="348"/>
        <end position="376"/>
    </location>
</feature>
<protein>
    <submittedName>
        <fullName evidence="2">Uncharacterized protein</fullName>
    </submittedName>
</protein>
<organism evidence="2 3">
    <name type="scientific">Euplotes crassus</name>
    <dbReference type="NCBI Taxonomy" id="5936"/>
    <lineage>
        <taxon>Eukaryota</taxon>
        <taxon>Sar</taxon>
        <taxon>Alveolata</taxon>
        <taxon>Ciliophora</taxon>
        <taxon>Intramacronucleata</taxon>
        <taxon>Spirotrichea</taxon>
        <taxon>Hypotrichia</taxon>
        <taxon>Euplotida</taxon>
        <taxon>Euplotidae</taxon>
        <taxon>Moneuplotes</taxon>
    </lineage>
</organism>
<reference evidence="2" key="1">
    <citation type="submission" date="2023-07" db="EMBL/GenBank/DDBJ databases">
        <authorList>
            <consortium name="AG Swart"/>
            <person name="Singh M."/>
            <person name="Singh A."/>
            <person name="Seah K."/>
            <person name="Emmerich C."/>
        </authorList>
    </citation>
    <scope>NUCLEOTIDE SEQUENCE</scope>
    <source>
        <strain evidence="2">DP1</strain>
    </source>
</reference>
<gene>
    <name evidence="2" type="ORF">ECRASSUSDP1_LOCUS5734</name>
</gene>
<sequence>MPRITSESIQMSQNSNIGDDGKLQTLLKLANEEPQNASIETSMNKSLSLGDLVHKYQAQNSFGVPISPREALKKLKLSPSYINPSKKLSRIKLDDFVDYCKKNNIGLTNQQHIMYNIFRTFRNHKTWKSFLDKHYRSDNKELIEDLFNFLESGNLAEITEKPKELIRGTFPGGEYQFLKGSKSQLSLSKSRIPRKDRSKEMFKKMIKKMSHPLKNYDKSAKKFKKSSQNDLFQRLTFEQKKKVEPEQRDKREVEEIDLIKTKEYKMSRKQYYGQSEEREDDNNLVAAIDDSSPSNKKLYNPDVLTKKINIKAIKSFQKTCKKINRKKKRINNEFGKVLKSIEVDRTLKPPIGDIGPSPKEGDKQGPNENNPVANKGYKSLRWANEKKKYQRMKQNSDLQQIYLLLLNYIKERSKKKQRILPIEIEAKFIDSIKLFCESGWVVEEEDFYDILNTLQVKRFYEDQLFYFLLYFIDLLKFDRKKLLEYFKSSDPSLNKNFEKSQDPSSHVDTKFIEGRLKKLNRIVSESPKRVRKNLFPLLQ</sequence>
<keyword evidence="3" id="KW-1185">Reference proteome</keyword>
<evidence type="ECO:0000313" key="2">
    <source>
        <dbReference type="EMBL" id="CAI2364391.1"/>
    </source>
</evidence>
<accession>A0AAD1UD23</accession>
<comment type="caution">
    <text evidence="2">The sequence shown here is derived from an EMBL/GenBank/DDBJ whole genome shotgun (WGS) entry which is preliminary data.</text>
</comment>